<dbReference type="Proteomes" id="UP000013827">
    <property type="component" value="Unassembled WGS sequence"/>
</dbReference>
<dbReference type="EnsemblProtists" id="EOD23172">
    <property type="protein sequence ID" value="EOD23172"/>
    <property type="gene ID" value="EMIHUDRAFT_61304"/>
</dbReference>
<dbReference type="InterPro" id="IPR036291">
    <property type="entry name" value="NAD(P)-bd_dom_sf"/>
</dbReference>
<sequence length="238" mass="25093">MSSSSSAPTAIITGGSGDIGAAVAEMLAGSGWNVVINYSQSQEKAEAVAAVCRAHCVGRDNARTVQGSVAEDGDCRRIAQLAMEAFGRIDALVNNAGATKFCAHDDLEGLSAEDFQSLYAINTVGPFQVTRACVPHMAAGSSVVNVSSVAGKAGTGLWTRCWITRRAGALNSLTLSLARALGPKGIRVNAVCPSVIEGEWMRRGMGEERFGAYFDEFRMLAPMRQTVLDADSPRRFGD</sequence>
<dbReference type="KEGG" id="ehx:EMIHUDRAFT_61304"/>
<dbReference type="HOGENOM" id="CLU_010194_2_10_1"/>
<organism evidence="1 2">
    <name type="scientific">Emiliania huxleyi (strain CCMP1516)</name>
    <dbReference type="NCBI Taxonomy" id="280463"/>
    <lineage>
        <taxon>Eukaryota</taxon>
        <taxon>Haptista</taxon>
        <taxon>Haptophyta</taxon>
        <taxon>Prymnesiophyceae</taxon>
        <taxon>Isochrysidales</taxon>
        <taxon>Noelaerhabdaceae</taxon>
        <taxon>Emiliania</taxon>
    </lineage>
</organism>
<dbReference type="PANTHER" id="PTHR43975:SF2">
    <property type="entry name" value="EG:BACR7A4.14 PROTEIN-RELATED"/>
    <property type="match status" value="1"/>
</dbReference>
<dbReference type="SUPFAM" id="SSF51735">
    <property type="entry name" value="NAD(P)-binding Rossmann-fold domains"/>
    <property type="match status" value="1"/>
</dbReference>
<dbReference type="GeneID" id="17268719"/>
<dbReference type="AlphaFoldDB" id="A0A0D3JI37"/>
<dbReference type="Pfam" id="PF00106">
    <property type="entry name" value="adh_short"/>
    <property type="match status" value="1"/>
</dbReference>
<protein>
    <submittedName>
        <fullName evidence="1">Uncharacterized protein</fullName>
    </submittedName>
</protein>
<dbReference type="PaxDb" id="2903-EOD23172"/>
<proteinExistence type="predicted"/>
<dbReference type="STRING" id="2903.R1CKQ2"/>
<dbReference type="InterPro" id="IPR002347">
    <property type="entry name" value="SDR_fam"/>
</dbReference>
<reference evidence="2" key="1">
    <citation type="journal article" date="2013" name="Nature">
        <title>Pan genome of the phytoplankton Emiliania underpins its global distribution.</title>
        <authorList>
            <person name="Read B.A."/>
            <person name="Kegel J."/>
            <person name="Klute M.J."/>
            <person name="Kuo A."/>
            <person name="Lefebvre S.C."/>
            <person name="Maumus F."/>
            <person name="Mayer C."/>
            <person name="Miller J."/>
            <person name="Monier A."/>
            <person name="Salamov A."/>
            <person name="Young J."/>
            <person name="Aguilar M."/>
            <person name="Claverie J.M."/>
            <person name="Frickenhaus S."/>
            <person name="Gonzalez K."/>
            <person name="Herman E.K."/>
            <person name="Lin Y.C."/>
            <person name="Napier J."/>
            <person name="Ogata H."/>
            <person name="Sarno A.F."/>
            <person name="Shmutz J."/>
            <person name="Schroeder D."/>
            <person name="de Vargas C."/>
            <person name="Verret F."/>
            <person name="von Dassow P."/>
            <person name="Valentin K."/>
            <person name="Van de Peer Y."/>
            <person name="Wheeler G."/>
            <person name="Dacks J.B."/>
            <person name="Delwiche C.F."/>
            <person name="Dyhrman S.T."/>
            <person name="Glockner G."/>
            <person name="John U."/>
            <person name="Richards T."/>
            <person name="Worden A.Z."/>
            <person name="Zhang X."/>
            <person name="Grigoriev I.V."/>
            <person name="Allen A.E."/>
            <person name="Bidle K."/>
            <person name="Borodovsky M."/>
            <person name="Bowler C."/>
            <person name="Brownlee C."/>
            <person name="Cock J.M."/>
            <person name="Elias M."/>
            <person name="Gladyshev V.N."/>
            <person name="Groth M."/>
            <person name="Guda C."/>
            <person name="Hadaegh A."/>
            <person name="Iglesias-Rodriguez M.D."/>
            <person name="Jenkins J."/>
            <person name="Jones B.M."/>
            <person name="Lawson T."/>
            <person name="Leese F."/>
            <person name="Lindquist E."/>
            <person name="Lobanov A."/>
            <person name="Lomsadze A."/>
            <person name="Malik S.B."/>
            <person name="Marsh M.E."/>
            <person name="Mackinder L."/>
            <person name="Mock T."/>
            <person name="Mueller-Roeber B."/>
            <person name="Pagarete A."/>
            <person name="Parker M."/>
            <person name="Probert I."/>
            <person name="Quesneville H."/>
            <person name="Raines C."/>
            <person name="Rensing S.A."/>
            <person name="Riano-Pachon D.M."/>
            <person name="Richier S."/>
            <person name="Rokitta S."/>
            <person name="Shiraiwa Y."/>
            <person name="Soanes D.M."/>
            <person name="van der Giezen M."/>
            <person name="Wahlund T.M."/>
            <person name="Williams B."/>
            <person name="Wilson W."/>
            <person name="Wolfe G."/>
            <person name="Wurch L.L."/>
        </authorList>
    </citation>
    <scope>NUCLEOTIDE SEQUENCE</scope>
</reference>
<dbReference type="Gene3D" id="3.40.50.720">
    <property type="entry name" value="NAD(P)-binding Rossmann-like Domain"/>
    <property type="match status" value="1"/>
</dbReference>
<accession>A0A0D3JI37</accession>
<name>A0A0D3JI37_EMIH1</name>
<evidence type="ECO:0000313" key="1">
    <source>
        <dbReference type="EnsemblProtists" id="EOD23172"/>
    </source>
</evidence>
<dbReference type="PRINTS" id="PR00081">
    <property type="entry name" value="GDHRDH"/>
</dbReference>
<dbReference type="CDD" id="cd05233">
    <property type="entry name" value="SDR_c"/>
    <property type="match status" value="1"/>
</dbReference>
<dbReference type="eggNOG" id="KOG0725">
    <property type="taxonomic scope" value="Eukaryota"/>
</dbReference>
<keyword evidence="2" id="KW-1185">Reference proteome</keyword>
<dbReference type="RefSeq" id="XP_005775601.1">
    <property type="nucleotide sequence ID" value="XM_005775544.1"/>
</dbReference>
<evidence type="ECO:0000313" key="2">
    <source>
        <dbReference type="Proteomes" id="UP000013827"/>
    </source>
</evidence>
<dbReference type="PANTHER" id="PTHR43975">
    <property type="entry name" value="ZGC:101858"/>
    <property type="match status" value="1"/>
</dbReference>
<reference evidence="1" key="2">
    <citation type="submission" date="2024-10" db="UniProtKB">
        <authorList>
            <consortium name="EnsemblProtists"/>
        </authorList>
    </citation>
    <scope>IDENTIFICATION</scope>
</reference>